<organism evidence="6 7">
    <name type="scientific">Naasia lichenicola</name>
    <dbReference type="NCBI Taxonomy" id="2565933"/>
    <lineage>
        <taxon>Bacteria</taxon>
        <taxon>Bacillati</taxon>
        <taxon>Actinomycetota</taxon>
        <taxon>Actinomycetes</taxon>
        <taxon>Micrococcales</taxon>
        <taxon>Microbacteriaceae</taxon>
        <taxon>Naasia</taxon>
    </lineage>
</organism>
<dbReference type="PROSITE" id="PS50977">
    <property type="entry name" value="HTH_TETR_2"/>
    <property type="match status" value="1"/>
</dbReference>
<evidence type="ECO:0000256" key="2">
    <source>
        <dbReference type="ARBA" id="ARBA00023125"/>
    </source>
</evidence>
<feature type="DNA-binding region" description="H-T-H motif" evidence="4">
    <location>
        <begin position="28"/>
        <end position="47"/>
    </location>
</feature>
<feature type="domain" description="HTH tetR-type" evidence="5">
    <location>
        <begin position="5"/>
        <end position="65"/>
    </location>
</feature>
<sequence length="193" mass="20980">MKKAGSARERLLAASDELFYSEGIHTVGIDRVLEKANVAKGSLYYNFAGGKDELVETYLANRHGVWKDTVERGISAQADPVRRILAVFDTLGELFSRPDFRGCAFMNAAAEARPDSVEMLAAERFRSWIHELFGELTSALDTREPDRLALQLVVLYDGATTTAQMDHTAAAAAVSREMAELLLSRASGPAAGG</sequence>
<evidence type="ECO:0000256" key="4">
    <source>
        <dbReference type="PROSITE-ProRule" id="PRU00335"/>
    </source>
</evidence>
<dbReference type="GO" id="GO:0003677">
    <property type="term" value="F:DNA binding"/>
    <property type="evidence" value="ECO:0007669"/>
    <property type="project" value="UniProtKB-UniRule"/>
</dbReference>
<protein>
    <submittedName>
        <fullName evidence="6">TetR/AcrR family transcriptional regulator</fullName>
    </submittedName>
</protein>
<evidence type="ECO:0000313" key="6">
    <source>
        <dbReference type="EMBL" id="THG30269.1"/>
    </source>
</evidence>
<keyword evidence="2 4" id="KW-0238">DNA-binding</keyword>
<gene>
    <name evidence="6" type="ORF">E6C64_15610</name>
</gene>
<dbReference type="Pfam" id="PF16925">
    <property type="entry name" value="TetR_C_13"/>
    <property type="match status" value="1"/>
</dbReference>
<dbReference type="InterPro" id="IPR036271">
    <property type="entry name" value="Tet_transcr_reg_TetR-rel_C_sf"/>
</dbReference>
<dbReference type="InterPro" id="IPR009057">
    <property type="entry name" value="Homeodomain-like_sf"/>
</dbReference>
<accession>A0A4S4FJ14</accession>
<reference evidence="6 7" key="1">
    <citation type="submission" date="2019-04" db="EMBL/GenBank/DDBJ databases">
        <authorList>
            <person name="Jiang L."/>
        </authorList>
    </citation>
    <scope>NUCLEOTIDE SEQUENCE [LARGE SCALE GENOMIC DNA]</scope>
    <source>
        <strain evidence="6 7">YIM 131853</strain>
    </source>
</reference>
<evidence type="ECO:0000259" key="5">
    <source>
        <dbReference type="PROSITE" id="PS50977"/>
    </source>
</evidence>
<keyword evidence="7" id="KW-1185">Reference proteome</keyword>
<dbReference type="AlphaFoldDB" id="A0A4S4FJ14"/>
<evidence type="ECO:0000256" key="1">
    <source>
        <dbReference type="ARBA" id="ARBA00023015"/>
    </source>
</evidence>
<keyword evidence="1" id="KW-0805">Transcription regulation</keyword>
<dbReference type="Proteomes" id="UP000309133">
    <property type="component" value="Unassembled WGS sequence"/>
</dbReference>
<dbReference type="SUPFAM" id="SSF48498">
    <property type="entry name" value="Tetracyclin repressor-like, C-terminal domain"/>
    <property type="match status" value="1"/>
</dbReference>
<evidence type="ECO:0000256" key="3">
    <source>
        <dbReference type="ARBA" id="ARBA00023163"/>
    </source>
</evidence>
<evidence type="ECO:0000313" key="7">
    <source>
        <dbReference type="Proteomes" id="UP000309133"/>
    </source>
</evidence>
<proteinExistence type="predicted"/>
<dbReference type="Gene3D" id="1.10.357.10">
    <property type="entry name" value="Tetracycline Repressor, domain 2"/>
    <property type="match status" value="1"/>
</dbReference>
<dbReference type="SUPFAM" id="SSF46689">
    <property type="entry name" value="Homeodomain-like"/>
    <property type="match status" value="1"/>
</dbReference>
<dbReference type="EMBL" id="SSSM01000005">
    <property type="protein sequence ID" value="THG30269.1"/>
    <property type="molecule type" value="Genomic_DNA"/>
</dbReference>
<dbReference type="InterPro" id="IPR001647">
    <property type="entry name" value="HTH_TetR"/>
</dbReference>
<dbReference type="OrthoDB" id="4214267at2"/>
<keyword evidence="3" id="KW-0804">Transcription</keyword>
<dbReference type="InterPro" id="IPR011075">
    <property type="entry name" value="TetR_C"/>
</dbReference>
<name>A0A4S4FJ14_9MICO</name>
<dbReference type="Pfam" id="PF00440">
    <property type="entry name" value="TetR_N"/>
    <property type="match status" value="1"/>
</dbReference>
<dbReference type="PANTHER" id="PTHR47506">
    <property type="entry name" value="TRANSCRIPTIONAL REGULATORY PROTEIN"/>
    <property type="match status" value="1"/>
</dbReference>
<dbReference type="PANTHER" id="PTHR47506:SF3">
    <property type="entry name" value="HTH-TYPE TRANSCRIPTIONAL REGULATOR LMRA"/>
    <property type="match status" value="1"/>
</dbReference>
<comment type="caution">
    <text evidence="6">The sequence shown here is derived from an EMBL/GenBank/DDBJ whole genome shotgun (WGS) entry which is preliminary data.</text>
</comment>